<feature type="transmembrane region" description="Helical" evidence="7">
    <location>
        <begin position="42"/>
        <end position="60"/>
    </location>
</feature>
<proteinExistence type="inferred from homology"/>
<feature type="transmembrane region" description="Helical" evidence="7">
    <location>
        <begin position="72"/>
        <end position="90"/>
    </location>
</feature>
<dbReference type="InterPro" id="IPR007353">
    <property type="entry name" value="DUF421"/>
</dbReference>
<feature type="domain" description="YetF C-terminal" evidence="8">
    <location>
        <begin position="91"/>
        <end position="222"/>
    </location>
</feature>
<sequence>MVIILGVERLNESLVVIVRGIIAFFSLLFFTRILGKQQISQLTFFDYIVGITIGSIAATLTTDLTSRALPHWIGLVVWTVLSLSMQLITIKWRRAGKFIGGEPTVAIMNGKIMESTIKKMRFRGADLMEQLREKGVFSPQEVEFAILETDGRLSVLKKAENQPVTPKDLNMPVGKKGVNTELIYDGVVYHQNLKQVNRDRKWLDTQLQMHGIKDESEVFLAVFDPESGQFYIDRYEDKVKNLTDMSDYPEHE</sequence>
<dbReference type="EMBL" id="SLXK01000011">
    <property type="protein sequence ID" value="TCP29316.1"/>
    <property type="molecule type" value="Genomic_DNA"/>
</dbReference>
<dbReference type="Pfam" id="PF20730">
    <property type="entry name" value="YetF_N"/>
    <property type="match status" value="1"/>
</dbReference>
<dbReference type="AlphaFoldDB" id="A0A4V2SN02"/>
<dbReference type="PANTHER" id="PTHR34582">
    <property type="entry name" value="UPF0702 TRANSMEMBRANE PROTEIN YCAP"/>
    <property type="match status" value="1"/>
</dbReference>
<keyword evidence="6 7" id="KW-0472">Membrane</keyword>
<comment type="caution">
    <text evidence="10">The sequence shown here is derived from an EMBL/GenBank/DDBJ whole genome shotgun (WGS) entry which is preliminary data.</text>
</comment>
<dbReference type="GO" id="GO:0005886">
    <property type="term" value="C:plasma membrane"/>
    <property type="evidence" value="ECO:0007669"/>
    <property type="project" value="UniProtKB-SubCell"/>
</dbReference>
<evidence type="ECO:0000256" key="7">
    <source>
        <dbReference type="SAM" id="Phobius"/>
    </source>
</evidence>
<keyword evidence="11" id="KW-1185">Reference proteome</keyword>
<evidence type="ECO:0000256" key="3">
    <source>
        <dbReference type="ARBA" id="ARBA00022475"/>
    </source>
</evidence>
<dbReference type="Pfam" id="PF04239">
    <property type="entry name" value="DUF421"/>
    <property type="match status" value="1"/>
</dbReference>
<name>A0A4V2SN02_9BACL</name>
<evidence type="ECO:0000313" key="10">
    <source>
        <dbReference type="EMBL" id="TCP29316.1"/>
    </source>
</evidence>
<feature type="domain" description="YetF-like N-terminal transmembrane" evidence="9">
    <location>
        <begin position="16"/>
        <end position="87"/>
    </location>
</feature>
<evidence type="ECO:0000256" key="5">
    <source>
        <dbReference type="ARBA" id="ARBA00022989"/>
    </source>
</evidence>
<dbReference type="Proteomes" id="UP000295416">
    <property type="component" value="Unassembled WGS sequence"/>
</dbReference>
<dbReference type="InterPro" id="IPR048454">
    <property type="entry name" value="YetF_N"/>
</dbReference>
<comment type="similarity">
    <text evidence="2">Belongs to the UPF0702 family.</text>
</comment>
<dbReference type="InterPro" id="IPR023090">
    <property type="entry name" value="UPF0702_alpha/beta_dom_sf"/>
</dbReference>
<evidence type="ECO:0000256" key="2">
    <source>
        <dbReference type="ARBA" id="ARBA00006448"/>
    </source>
</evidence>
<dbReference type="PANTHER" id="PTHR34582:SF7">
    <property type="entry name" value="UPF0702 TRANSMEMBRANE PROTEIN YDFS"/>
    <property type="match status" value="1"/>
</dbReference>
<keyword evidence="3" id="KW-1003">Cell membrane</keyword>
<dbReference type="Gene3D" id="3.30.240.20">
    <property type="entry name" value="bsu07140 like domains"/>
    <property type="match status" value="2"/>
</dbReference>
<evidence type="ECO:0000256" key="6">
    <source>
        <dbReference type="ARBA" id="ARBA00023136"/>
    </source>
</evidence>
<feature type="transmembrane region" description="Helical" evidence="7">
    <location>
        <begin position="14"/>
        <end position="35"/>
    </location>
</feature>
<reference evidence="10 11" key="1">
    <citation type="submission" date="2019-03" db="EMBL/GenBank/DDBJ databases">
        <title>Genomic Encyclopedia of Type Strains, Phase IV (KMG-IV): sequencing the most valuable type-strain genomes for metagenomic binning, comparative biology and taxonomic classification.</title>
        <authorList>
            <person name="Goeker M."/>
        </authorList>
    </citation>
    <scope>NUCLEOTIDE SEQUENCE [LARGE SCALE GENOMIC DNA]</scope>
    <source>
        <strain evidence="10 11">DSM 19377</strain>
    </source>
</reference>
<protein>
    <submittedName>
        <fullName evidence="10">Uncharacterized membrane protein YcaP (DUF421 family)</fullName>
    </submittedName>
</protein>
<evidence type="ECO:0000256" key="4">
    <source>
        <dbReference type="ARBA" id="ARBA00022692"/>
    </source>
</evidence>
<evidence type="ECO:0000259" key="8">
    <source>
        <dbReference type="Pfam" id="PF04239"/>
    </source>
</evidence>
<gene>
    <name evidence="10" type="ORF">EV207_111120</name>
</gene>
<comment type="subcellular location">
    <subcellularLocation>
        <location evidence="1">Cell membrane</location>
        <topology evidence="1">Multi-pass membrane protein</topology>
    </subcellularLocation>
</comment>
<evidence type="ECO:0000259" key="9">
    <source>
        <dbReference type="Pfam" id="PF20730"/>
    </source>
</evidence>
<keyword evidence="5 7" id="KW-1133">Transmembrane helix</keyword>
<organism evidence="10 11">
    <name type="scientific">Scopulibacillus darangshiensis</name>
    <dbReference type="NCBI Taxonomy" id="442528"/>
    <lineage>
        <taxon>Bacteria</taxon>
        <taxon>Bacillati</taxon>
        <taxon>Bacillota</taxon>
        <taxon>Bacilli</taxon>
        <taxon>Bacillales</taxon>
        <taxon>Sporolactobacillaceae</taxon>
        <taxon>Scopulibacillus</taxon>
    </lineage>
</organism>
<evidence type="ECO:0000256" key="1">
    <source>
        <dbReference type="ARBA" id="ARBA00004651"/>
    </source>
</evidence>
<accession>A0A4V2SN02</accession>
<evidence type="ECO:0000313" key="11">
    <source>
        <dbReference type="Proteomes" id="UP000295416"/>
    </source>
</evidence>
<keyword evidence="4 7" id="KW-0812">Transmembrane</keyword>